<keyword evidence="4" id="KW-0732">Signal</keyword>
<feature type="compositionally biased region" description="Polar residues" evidence="3">
    <location>
        <begin position="30"/>
        <end position="44"/>
    </location>
</feature>
<sequence length="1789" mass="187463">MMRRIISIFLIICMVVGLTPISVVAEEGNPGQTSESFTTQSENYESATPSEAEEEPETEEPQTEPQTEAPQETTAEPEQLAEPEAVTEPAAMPFEFEEATPAQALMAGLVPDIEYLGLTSYTFNAADEGYSWIAPNQIRINNNGEASTGNLDIVLTGSNKDDYSISKTSLPSIGKNESDYFNVSPKTGLSVGIYTATVTVLDGNDVLGSTELSFTVTPAGSKYPVIIKTYIDNTLSDMEGAVELRNLQTTTEVPKTGTGSYETTAANGTYNVYVDGKDTNQIIEISNATKYVFLDYYTVSFSASYAGTATGSSINATAGGTTIANGAKVIRGTVVTIIAAGVGAAGYAYAWSGSGITSGQTTESLTTTYLSGPINATCLVTGVGVMPTDPDYKIGDNSYMWTGSDQTIVLSGTNDTLSILKSPTAVIRIDVRSEDLSTVTIDGNDISCDKTYIEVYNDITLNLIDLTITAPDKAGVESSAMVLNKTDDETDQMNIIVSGTCNLTGSSWGSGIRSIHDQDLSITGNGTLNVTGGSTTDSNLTAGQGIDMEGYTYASNSGARLTIDGGVTVNATGGNGENNNGGTGIRVGWGTIRIGNSVVTATGGNSSAASSWTPGHGIQVSFPANNHSKGGNILIEDGTVTATGGDSENTPAGRGIDAMSQLDVTGGTVTAEGGYSKKALGGYGIYAYVQKVNISGGTVTATGGDSQDSTAGTAIATYYKDVDITGGTVTAIGGNGKTNSSLGLYSNSGNINISQASVTAIGGNGQVNGSHAVYTHTGLINIGDGADVTAIGGNGTTGVGGVGLRAYGSSEVSNADRGTVSISKDAGDIYIRGGRGASATRDSVMGRNIYISTGNIDLISMEAGASRTIMNAEGGDNVYRMKAAVSPAAETVISSEVNGTPGRYTYRAVTKDDGVAYLWLPAGSQTVSSSGYASKTSDIPGNDSSVKEVTLIKTPTVTIPGAPQNVTAVAGDRSAVVSFSPPANNGGSSVLSYIVTSSPGGVAISGSSSPITVTGLTNGVSYTFTVKAVNSAGAGTDSTPSAPVTPKAVVEGTYKVSGKVVEENGNPVPGAFLVLKKGNRQVGTTSTDETGNFTINGIPNGTYNLQVTKDGKVVTVLVVVDNEDCVLSDSIRMPSGTINSIVEVKTGAPDIVVGNLEEQFTQEDKEFAQISGNKVEIKLVADLKQKEEIKDDADKILNAAGGNPIGLYLDLSAYKTRTENSIPGTPERLGNLPEIIEIVFPLPENLRGKSGINVHRVHNGIPQTLQNGSPDENGEYFVAATDTITIYTKSFSIYAISYTESGTGGNAGSDSGSETSKAVCSRWPGQPVMGREDIPVTHTENGEAYAAITEKAVLDAATRAWDEAKAKGKTANGIGISLTVKDLGDEKVVGFVIPQYILKILTEKYIRQFELKSDMIVLNLDLEALRNLRVQSTGDVTITMAPETRRSGNAQTMIMNRPVYRVTAGYNKDGNHMEIKSIGNGSAIYSIPYTPDKEETGYLYAVSVDEQGNAARITNSAYDTNTKSIIFTSNQFQTGGVGYTQGNRFTDISTHWAKEAMDYADGRGLITGTSDTVFSPDGNITRGILATALGRLANVDPGLYQANSFTDVSSESNAASYADWANKKGIIKATGNGQFLPDQPVTREEMALILQNYTKAVMSCPLSITRDAINYDDNASIDSVYKKAVTSMQQACVIMGEKNNHFNPKNNVTRAQASMVLYRLAKLTIDPSSAQGWARNDGGQYLYYKDGKAYTGWLDTNGKKYYFYADGILATGTRIDGHDVDENGVMKTE</sequence>
<evidence type="ECO:0000256" key="3">
    <source>
        <dbReference type="SAM" id="MobiDB-lite"/>
    </source>
</evidence>
<organism evidence="7 8">
    <name type="scientific">Lacrimispora xylanisolvens</name>
    <dbReference type="NCBI Taxonomy" id="384636"/>
    <lineage>
        <taxon>Bacteria</taxon>
        <taxon>Bacillati</taxon>
        <taxon>Bacillota</taxon>
        <taxon>Clostridia</taxon>
        <taxon>Lachnospirales</taxon>
        <taxon>Lachnospiraceae</taxon>
        <taxon>Lacrimispora</taxon>
    </lineage>
</organism>
<dbReference type="InterPro" id="IPR051465">
    <property type="entry name" value="Cell_Envelope_Struct_Comp"/>
</dbReference>
<keyword evidence="1" id="KW-0677">Repeat</keyword>
<feature type="compositionally biased region" description="Polar residues" evidence="3">
    <location>
        <begin position="1308"/>
        <end position="1318"/>
    </location>
</feature>
<proteinExistence type="predicted"/>
<dbReference type="SUPFAM" id="SSF49464">
    <property type="entry name" value="Carboxypeptidase regulatory domain-like"/>
    <property type="match status" value="1"/>
</dbReference>
<dbReference type="CDD" id="cd00063">
    <property type="entry name" value="FN3"/>
    <property type="match status" value="1"/>
</dbReference>
<protein>
    <submittedName>
        <fullName evidence="7">S-layer family protein</fullName>
    </submittedName>
</protein>
<feature type="compositionally biased region" description="Acidic residues" evidence="3">
    <location>
        <begin position="51"/>
        <end position="62"/>
    </location>
</feature>
<evidence type="ECO:0000256" key="4">
    <source>
        <dbReference type="SAM" id="SignalP"/>
    </source>
</evidence>
<accession>A0A2S6HX69</accession>
<feature type="signal peptide" evidence="4">
    <location>
        <begin position="1"/>
        <end position="25"/>
    </location>
</feature>
<feature type="domain" description="SLH" evidence="6">
    <location>
        <begin position="1668"/>
        <end position="1731"/>
    </location>
</feature>
<feature type="domain" description="SLH" evidence="6">
    <location>
        <begin position="1540"/>
        <end position="1603"/>
    </location>
</feature>
<feature type="chain" id="PRO_5018188637" evidence="4">
    <location>
        <begin position="26"/>
        <end position="1789"/>
    </location>
</feature>
<dbReference type="Gene3D" id="2.60.40.10">
    <property type="entry name" value="Immunoglobulins"/>
    <property type="match status" value="2"/>
</dbReference>
<dbReference type="SUPFAM" id="SSF69360">
    <property type="entry name" value="Cell wall binding repeat"/>
    <property type="match status" value="1"/>
</dbReference>
<feature type="domain" description="SLH" evidence="6">
    <location>
        <begin position="1604"/>
        <end position="1664"/>
    </location>
</feature>
<evidence type="ECO:0000256" key="1">
    <source>
        <dbReference type="ARBA" id="ARBA00022737"/>
    </source>
</evidence>
<feature type="region of interest" description="Disordered" evidence="3">
    <location>
        <begin position="28"/>
        <end position="85"/>
    </location>
</feature>
<evidence type="ECO:0000313" key="8">
    <source>
        <dbReference type="Proteomes" id="UP000237749"/>
    </source>
</evidence>
<dbReference type="Pfam" id="PF00041">
    <property type="entry name" value="fn3"/>
    <property type="match status" value="1"/>
</dbReference>
<dbReference type="SUPFAM" id="SSF49265">
    <property type="entry name" value="Fibronectin type III"/>
    <property type="match status" value="1"/>
</dbReference>
<evidence type="ECO:0000259" key="5">
    <source>
        <dbReference type="PROSITE" id="PS50853"/>
    </source>
</evidence>
<feature type="compositionally biased region" description="Low complexity" evidence="3">
    <location>
        <begin position="63"/>
        <end position="78"/>
    </location>
</feature>
<dbReference type="PROSITE" id="PS50853">
    <property type="entry name" value="FN3"/>
    <property type="match status" value="1"/>
</dbReference>
<dbReference type="PANTHER" id="PTHR43308:SF5">
    <property type="entry name" value="S-LAYER PROTEIN _ PEPTIDOGLYCAN ENDO-BETA-N-ACETYLGLUCOSAMINIDASE"/>
    <property type="match status" value="1"/>
</dbReference>
<dbReference type="InterPro" id="IPR003961">
    <property type="entry name" value="FN3_dom"/>
</dbReference>
<feature type="repeat" description="Cell wall-binding" evidence="2">
    <location>
        <begin position="1750"/>
        <end position="1769"/>
    </location>
</feature>
<dbReference type="PANTHER" id="PTHR43308">
    <property type="entry name" value="OUTER MEMBRANE PROTEIN ALPHA-RELATED"/>
    <property type="match status" value="1"/>
</dbReference>
<dbReference type="RefSeq" id="WP_104435229.1">
    <property type="nucleotide sequence ID" value="NZ_PTJA01000002.1"/>
</dbReference>
<dbReference type="EMBL" id="PTJA01000002">
    <property type="protein sequence ID" value="PPK82602.1"/>
    <property type="molecule type" value="Genomic_DNA"/>
</dbReference>
<feature type="region of interest" description="Disordered" evidence="3">
    <location>
        <begin position="1304"/>
        <end position="1324"/>
    </location>
</feature>
<evidence type="ECO:0000259" key="6">
    <source>
        <dbReference type="PROSITE" id="PS51272"/>
    </source>
</evidence>
<reference evidence="7 8" key="1">
    <citation type="submission" date="2018-02" db="EMBL/GenBank/DDBJ databases">
        <title>Genomic Encyclopedia of Archaeal and Bacterial Type Strains, Phase II (KMG-II): from individual species to whole genera.</title>
        <authorList>
            <person name="Goeker M."/>
        </authorList>
    </citation>
    <scope>NUCLEOTIDE SEQUENCE [LARGE SCALE GENOMIC DNA]</scope>
    <source>
        <strain evidence="7 8">DSM 3808</strain>
    </source>
</reference>
<comment type="caution">
    <text evidence="7">The sequence shown here is derived from an EMBL/GenBank/DDBJ whole genome shotgun (WGS) entry which is preliminary data.</text>
</comment>
<dbReference type="Proteomes" id="UP000237749">
    <property type="component" value="Unassembled WGS sequence"/>
</dbReference>
<dbReference type="InterPro" id="IPR001119">
    <property type="entry name" value="SLH_dom"/>
</dbReference>
<gene>
    <name evidence="7" type="ORF">BXY41_102292</name>
</gene>
<dbReference type="PROSITE" id="PS51272">
    <property type="entry name" value="SLH"/>
    <property type="match status" value="3"/>
</dbReference>
<evidence type="ECO:0000256" key="2">
    <source>
        <dbReference type="PROSITE-ProRule" id="PRU00591"/>
    </source>
</evidence>
<dbReference type="InterPro" id="IPR036116">
    <property type="entry name" value="FN3_sf"/>
</dbReference>
<dbReference type="SMART" id="SM00060">
    <property type="entry name" value="FN3"/>
    <property type="match status" value="1"/>
</dbReference>
<dbReference type="Gene3D" id="2.10.270.10">
    <property type="entry name" value="Cholin Binding"/>
    <property type="match status" value="1"/>
</dbReference>
<dbReference type="Pfam" id="PF13620">
    <property type="entry name" value="CarboxypepD_reg"/>
    <property type="match status" value="1"/>
</dbReference>
<keyword evidence="8" id="KW-1185">Reference proteome</keyword>
<feature type="domain" description="Fibronectin type-III" evidence="5">
    <location>
        <begin position="959"/>
        <end position="1048"/>
    </location>
</feature>
<evidence type="ECO:0000313" key="7">
    <source>
        <dbReference type="EMBL" id="PPK82602.1"/>
    </source>
</evidence>
<dbReference type="InterPro" id="IPR008969">
    <property type="entry name" value="CarboxyPept-like_regulatory"/>
</dbReference>
<dbReference type="OrthoDB" id="9759810at2"/>
<name>A0A2S6HX69_9FIRM</name>
<dbReference type="PROSITE" id="PS51170">
    <property type="entry name" value="CW"/>
    <property type="match status" value="1"/>
</dbReference>
<dbReference type="Pfam" id="PF00395">
    <property type="entry name" value="SLH"/>
    <property type="match status" value="3"/>
</dbReference>
<dbReference type="InterPro" id="IPR013783">
    <property type="entry name" value="Ig-like_fold"/>
</dbReference>
<dbReference type="InterPro" id="IPR018337">
    <property type="entry name" value="Cell_wall/Cho-bd_repeat"/>
</dbReference>